<dbReference type="GO" id="GO:0005829">
    <property type="term" value="C:cytosol"/>
    <property type="evidence" value="ECO:0007669"/>
    <property type="project" value="TreeGrafter"/>
</dbReference>
<dbReference type="InterPro" id="IPR041492">
    <property type="entry name" value="HAD_2"/>
</dbReference>
<evidence type="ECO:0000313" key="4">
    <source>
        <dbReference type="Proteomes" id="UP001431572"/>
    </source>
</evidence>
<dbReference type="GO" id="GO:0008967">
    <property type="term" value="F:phosphoglycolate phosphatase activity"/>
    <property type="evidence" value="ECO:0007669"/>
    <property type="project" value="TreeGrafter"/>
</dbReference>
<dbReference type="Gene3D" id="3.40.50.1000">
    <property type="entry name" value="HAD superfamily/HAD-like"/>
    <property type="match status" value="1"/>
</dbReference>
<dbReference type="PRINTS" id="PR00413">
    <property type="entry name" value="HADHALOGNASE"/>
</dbReference>
<dbReference type="InterPro" id="IPR050155">
    <property type="entry name" value="HAD-like_hydrolase_sf"/>
</dbReference>
<dbReference type="NCBIfam" id="TIGR01509">
    <property type="entry name" value="HAD-SF-IA-v3"/>
    <property type="match status" value="1"/>
</dbReference>
<sequence length="217" mass="24442">MMNLSTILFDFDGTLVQSLPKWLETYRYTFSFYDKELADERAFIKYWYQPLPETIAQVGAPSFGEFAGHMEKGFLKAFATLELYPGAREMLEACHQKKLTMGLVTSSPREALAYTLGRLKIEHYFDTIITSTDIKKPKPHPESVLIALSKLGKAAGETLFVGDYIYDVAAGQEAGTYTGLFLPPANSPYYDFEELRASRPDFTFAGYEELVAYLGLS</sequence>
<protein>
    <submittedName>
        <fullName evidence="1">HAD family hydrolase</fullName>
    </submittedName>
</protein>
<evidence type="ECO:0000313" key="1">
    <source>
        <dbReference type="EMBL" id="NWJ48730.1"/>
    </source>
</evidence>
<dbReference type="AlphaFoldDB" id="A0A8T7M9C8"/>
<evidence type="ECO:0000313" key="2">
    <source>
        <dbReference type="EMBL" id="WJW68661.1"/>
    </source>
</evidence>
<dbReference type="SFLD" id="SFLDG01129">
    <property type="entry name" value="C1.5:_HAD__Beta-PGM__Phosphata"/>
    <property type="match status" value="1"/>
</dbReference>
<reference evidence="1 3" key="1">
    <citation type="submission" date="2020-06" db="EMBL/GenBank/DDBJ databases">
        <title>Anoxygenic phototrophic Chloroflexota member uses a Type I reaction center.</title>
        <authorList>
            <person name="Tsuji J.M."/>
            <person name="Shaw N.A."/>
            <person name="Nagashima S."/>
            <person name="Venkiteswaran J."/>
            <person name="Schiff S.L."/>
            <person name="Hanada S."/>
            <person name="Tank M."/>
            <person name="Neufeld J.D."/>
        </authorList>
    </citation>
    <scope>NUCLEOTIDE SEQUENCE [LARGE SCALE GENOMIC DNA]</scope>
    <source>
        <strain evidence="1">L227-S17</strain>
    </source>
</reference>
<gene>
    <name evidence="1" type="ORF">HXX08_22965</name>
    <name evidence="2" type="ORF">OZ401_004277</name>
</gene>
<keyword evidence="1" id="KW-0378">Hydrolase</keyword>
<accession>A0A8T7M9C8</accession>
<dbReference type="PANTHER" id="PTHR43434">
    <property type="entry name" value="PHOSPHOGLYCOLATE PHOSPHATASE"/>
    <property type="match status" value="1"/>
</dbReference>
<dbReference type="InterPro" id="IPR006439">
    <property type="entry name" value="HAD-SF_hydro_IA"/>
</dbReference>
<dbReference type="NCBIfam" id="TIGR01549">
    <property type="entry name" value="HAD-SF-IA-v1"/>
    <property type="match status" value="1"/>
</dbReference>
<dbReference type="PANTHER" id="PTHR43434:SF1">
    <property type="entry name" value="PHOSPHOGLYCOLATE PHOSPHATASE"/>
    <property type="match status" value="1"/>
</dbReference>
<dbReference type="GO" id="GO:0006281">
    <property type="term" value="P:DNA repair"/>
    <property type="evidence" value="ECO:0007669"/>
    <property type="project" value="TreeGrafter"/>
</dbReference>
<dbReference type="SFLD" id="SFLDG01135">
    <property type="entry name" value="C1.5.6:_HAD__Beta-PGM__Phospha"/>
    <property type="match status" value="1"/>
</dbReference>
<dbReference type="SFLD" id="SFLDS00003">
    <property type="entry name" value="Haloacid_Dehalogenase"/>
    <property type="match status" value="1"/>
</dbReference>
<dbReference type="InterPro" id="IPR036412">
    <property type="entry name" value="HAD-like_sf"/>
</dbReference>
<dbReference type="SUPFAM" id="SSF56784">
    <property type="entry name" value="HAD-like"/>
    <property type="match status" value="1"/>
</dbReference>
<proteinExistence type="predicted"/>
<organism evidence="1 3">
    <name type="scientific">Candidatus Chlorohelix allophototropha</name>
    <dbReference type="NCBI Taxonomy" id="3003348"/>
    <lineage>
        <taxon>Bacteria</taxon>
        <taxon>Bacillati</taxon>
        <taxon>Chloroflexota</taxon>
        <taxon>Chloroflexia</taxon>
        <taxon>Candidatus Chloroheliales</taxon>
        <taxon>Candidatus Chloroheliaceae</taxon>
        <taxon>Candidatus Chlorohelix</taxon>
    </lineage>
</organism>
<reference evidence="2" key="2">
    <citation type="journal article" date="2024" name="Nature">
        <title>Anoxygenic phototroph of the Chloroflexota uses a type I reaction centre.</title>
        <authorList>
            <person name="Tsuji J.M."/>
            <person name="Shaw N.A."/>
            <person name="Nagashima S."/>
            <person name="Venkiteswaran J.J."/>
            <person name="Schiff S.L."/>
            <person name="Watanabe T."/>
            <person name="Fukui M."/>
            <person name="Hanada S."/>
            <person name="Tank M."/>
            <person name="Neufeld J.D."/>
        </authorList>
    </citation>
    <scope>NUCLEOTIDE SEQUENCE</scope>
    <source>
        <strain evidence="2">L227-S17</strain>
    </source>
</reference>
<evidence type="ECO:0000313" key="3">
    <source>
        <dbReference type="Proteomes" id="UP000521676"/>
    </source>
</evidence>
<name>A0A8T7M9C8_9CHLR</name>
<dbReference type="Pfam" id="PF13419">
    <property type="entry name" value="HAD_2"/>
    <property type="match status" value="1"/>
</dbReference>
<dbReference type="Proteomes" id="UP000521676">
    <property type="component" value="Unassembled WGS sequence"/>
</dbReference>
<dbReference type="EMBL" id="JACATZ010000003">
    <property type="protein sequence ID" value="NWJ48730.1"/>
    <property type="molecule type" value="Genomic_DNA"/>
</dbReference>
<dbReference type="InterPro" id="IPR023214">
    <property type="entry name" value="HAD_sf"/>
</dbReference>
<dbReference type="InterPro" id="IPR023198">
    <property type="entry name" value="PGP-like_dom2"/>
</dbReference>
<keyword evidence="4" id="KW-1185">Reference proteome</keyword>
<dbReference type="Proteomes" id="UP001431572">
    <property type="component" value="Chromosome 2"/>
</dbReference>
<dbReference type="Gene3D" id="1.10.150.240">
    <property type="entry name" value="Putative phosphatase, domain 2"/>
    <property type="match status" value="1"/>
</dbReference>
<dbReference type="RefSeq" id="WP_341470566.1">
    <property type="nucleotide sequence ID" value="NZ_CP128400.1"/>
</dbReference>
<dbReference type="EMBL" id="CP128400">
    <property type="protein sequence ID" value="WJW68661.1"/>
    <property type="molecule type" value="Genomic_DNA"/>
</dbReference>